<accession>A0A383C5X7</accession>
<proteinExistence type="predicted"/>
<reference evidence="1" key="1">
    <citation type="submission" date="2018-05" db="EMBL/GenBank/DDBJ databases">
        <authorList>
            <person name="Lanie J.A."/>
            <person name="Ng W.-L."/>
            <person name="Kazmierczak K.M."/>
            <person name="Andrzejewski T.M."/>
            <person name="Davidsen T.M."/>
            <person name="Wayne K.J."/>
            <person name="Tettelin H."/>
            <person name="Glass J.I."/>
            <person name="Rusch D."/>
            <person name="Podicherti R."/>
            <person name="Tsui H.-C.T."/>
            <person name="Winkler M.E."/>
        </authorList>
    </citation>
    <scope>NUCLEOTIDE SEQUENCE</scope>
</reference>
<name>A0A383C5X7_9ZZZZ</name>
<gene>
    <name evidence="1" type="ORF">METZ01_LOCUS480297</name>
</gene>
<sequence>MGLLRPYGNAAGAEAIRRALLLPEHGLGGLVWQRAV</sequence>
<organism evidence="1">
    <name type="scientific">marine metagenome</name>
    <dbReference type="NCBI Taxonomy" id="408172"/>
    <lineage>
        <taxon>unclassified sequences</taxon>
        <taxon>metagenomes</taxon>
        <taxon>ecological metagenomes</taxon>
    </lineage>
</organism>
<evidence type="ECO:0000313" key="1">
    <source>
        <dbReference type="EMBL" id="SVE27443.1"/>
    </source>
</evidence>
<dbReference type="EMBL" id="UINC01206009">
    <property type="protein sequence ID" value="SVE27443.1"/>
    <property type="molecule type" value="Genomic_DNA"/>
</dbReference>
<dbReference type="AlphaFoldDB" id="A0A383C5X7"/>
<protein>
    <submittedName>
        <fullName evidence="1">Uncharacterized protein</fullName>
    </submittedName>
</protein>